<dbReference type="PANTHER" id="PTHR12266:SF33">
    <property type="entry name" value="CATION_CALCIUM EXCHANGER 5"/>
    <property type="match status" value="1"/>
</dbReference>
<keyword evidence="9" id="KW-0406">Ion transport</keyword>
<keyword evidence="8" id="KW-0915">Sodium</keyword>
<dbReference type="Pfam" id="PF01699">
    <property type="entry name" value="Na_Ca_ex"/>
    <property type="match status" value="1"/>
</dbReference>
<evidence type="ECO:0000256" key="4">
    <source>
        <dbReference type="ARBA" id="ARBA00022538"/>
    </source>
</evidence>
<feature type="transmembrane region" description="Helical" evidence="13">
    <location>
        <begin position="195"/>
        <end position="213"/>
    </location>
</feature>
<feature type="transmembrane region" description="Helical" evidence="13">
    <location>
        <begin position="12"/>
        <end position="35"/>
    </location>
</feature>
<dbReference type="ExpressionAtlas" id="A0A178W4P8">
    <property type="expression patterns" value="baseline and differential"/>
</dbReference>
<sequence length="321" mass="35342">MELISSSTIGNSALCLTLISILIFFFLTTTTIPTFPDHPLRSLLDDSQITTNSSSIVNPKSSCVSSRSHDNGGVINYFSLHYCIFNENLFFSIPILSLLILLHFYILIKTAQTHFSTVTTKLADRLNLSPSMAAVTLLALGNGAPDVFASVAALRGGQYRTGFGAILSAGTFVSAFVVGFVAIYAAPFPVDAASFVRDVLFYLIAALFLFYVYLSGEIFVWQAIGFVGFYIFFVGFVFWMDFGTNVEKGKSISEEEKDLLRLQDCEIAAGSLGSYKAEKEHQFSGIFRLYGTVNSSSLIFELCLSIIMLEFYGSIIFSYQL</sequence>
<evidence type="ECO:0000256" key="12">
    <source>
        <dbReference type="ARBA" id="ARBA00038187"/>
    </source>
</evidence>
<comment type="similarity">
    <text evidence="12">Belongs to the Ca(2+):cation antiporter (CaCA) (TC 2.A.19) family. Cation/calcium exchanger (CCX) subfamily.</text>
</comment>
<evidence type="ECO:0000256" key="11">
    <source>
        <dbReference type="ARBA" id="ARBA00023201"/>
    </source>
</evidence>
<evidence type="ECO:0000256" key="3">
    <source>
        <dbReference type="ARBA" id="ARBA00022449"/>
    </source>
</evidence>
<evidence type="ECO:0000256" key="1">
    <source>
        <dbReference type="ARBA" id="ARBA00004141"/>
    </source>
</evidence>
<dbReference type="InterPro" id="IPR051359">
    <property type="entry name" value="CaCA_antiporter"/>
</dbReference>
<feature type="transmembrane region" description="Helical" evidence="13">
    <location>
        <begin position="219"/>
        <end position="240"/>
    </location>
</feature>
<evidence type="ECO:0000256" key="10">
    <source>
        <dbReference type="ARBA" id="ARBA00023136"/>
    </source>
</evidence>
<evidence type="ECO:0000256" key="8">
    <source>
        <dbReference type="ARBA" id="ARBA00023053"/>
    </source>
</evidence>
<dbReference type="AlphaFoldDB" id="A0A178W4P8"/>
<evidence type="ECO:0000256" key="2">
    <source>
        <dbReference type="ARBA" id="ARBA00022448"/>
    </source>
</evidence>
<dbReference type="InterPro" id="IPR044880">
    <property type="entry name" value="NCX_ion-bd_dom_sf"/>
</dbReference>
<keyword evidence="11" id="KW-0739">Sodium transport</keyword>
<evidence type="ECO:0000313" key="15">
    <source>
        <dbReference type="EMBL" id="OAP13136.1"/>
    </source>
</evidence>
<dbReference type="PANTHER" id="PTHR12266">
    <property type="entry name" value="NA+/CA2+ K+ INDEPENDENT EXCHANGER"/>
    <property type="match status" value="1"/>
</dbReference>
<comment type="caution">
    <text evidence="15">The sequence shown here is derived from an EMBL/GenBank/DDBJ whole genome shotgun (WGS) entry which is preliminary data.</text>
</comment>
<evidence type="ECO:0000259" key="14">
    <source>
        <dbReference type="Pfam" id="PF01699"/>
    </source>
</evidence>
<evidence type="ECO:0000256" key="7">
    <source>
        <dbReference type="ARBA" id="ARBA00022989"/>
    </source>
</evidence>
<dbReference type="GO" id="GO:0006813">
    <property type="term" value="P:potassium ion transport"/>
    <property type="evidence" value="ECO:0007669"/>
    <property type="project" value="UniProtKB-KW"/>
</dbReference>
<proteinExistence type="inferred from homology"/>
<feature type="domain" description="Sodium/calcium exchanger membrane region" evidence="14">
    <location>
        <begin position="97"/>
        <end position="239"/>
    </location>
</feature>
<dbReference type="GO" id="GO:0016020">
    <property type="term" value="C:membrane"/>
    <property type="evidence" value="ECO:0007669"/>
    <property type="project" value="UniProtKB-SubCell"/>
</dbReference>
<keyword evidence="6" id="KW-0630">Potassium</keyword>
<dbReference type="GO" id="GO:0015297">
    <property type="term" value="F:antiporter activity"/>
    <property type="evidence" value="ECO:0007669"/>
    <property type="project" value="UniProtKB-KW"/>
</dbReference>
<dbReference type="FunFam" id="1.20.1420.30:FF:000048">
    <property type="entry name" value="Cation/calcium exchanger 5"/>
    <property type="match status" value="1"/>
</dbReference>
<evidence type="ECO:0000256" key="9">
    <source>
        <dbReference type="ARBA" id="ARBA00023065"/>
    </source>
</evidence>
<evidence type="ECO:0000256" key="6">
    <source>
        <dbReference type="ARBA" id="ARBA00022958"/>
    </source>
</evidence>
<dbReference type="EMBL" id="LUHQ01000001">
    <property type="protein sequence ID" value="OAP13136.1"/>
    <property type="molecule type" value="Genomic_DNA"/>
</dbReference>
<evidence type="ECO:0000256" key="13">
    <source>
        <dbReference type="SAM" id="Phobius"/>
    </source>
</evidence>
<feature type="transmembrane region" description="Helical" evidence="13">
    <location>
        <begin position="165"/>
        <end position="186"/>
    </location>
</feature>
<keyword evidence="4" id="KW-0633">Potassium transport</keyword>
<evidence type="ECO:0000313" key="16">
    <source>
        <dbReference type="Proteomes" id="UP000078284"/>
    </source>
</evidence>
<keyword evidence="10 13" id="KW-0472">Membrane</keyword>
<keyword evidence="2" id="KW-0813">Transport</keyword>
<accession>A0A178W4P8</accession>
<comment type="subcellular location">
    <subcellularLocation>
        <location evidence="1">Membrane</location>
        <topology evidence="1">Multi-pass membrane protein</topology>
    </subcellularLocation>
</comment>
<name>A0A178W4P8_ARATH</name>
<dbReference type="GO" id="GO:0006814">
    <property type="term" value="P:sodium ion transport"/>
    <property type="evidence" value="ECO:0007669"/>
    <property type="project" value="UniProtKB-KW"/>
</dbReference>
<gene>
    <name evidence="15" type="ordered locus">AXX17_At1g08780</name>
</gene>
<reference evidence="16" key="1">
    <citation type="journal article" date="2016" name="Proc. Natl. Acad. Sci. U.S.A.">
        <title>Chromosome-level assembly of Arabidopsis thaliana Ler reveals the extent of translocation and inversion polymorphisms.</title>
        <authorList>
            <person name="Zapata L."/>
            <person name="Ding J."/>
            <person name="Willing E.M."/>
            <person name="Hartwig B."/>
            <person name="Bezdan D."/>
            <person name="Jiao W.B."/>
            <person name="Patel V."/>
            <person name="Velikkakam James G."/>
            <person name="Koornneef M."/>
            <person name="Ossowski S."/>
            <person name="Schneeberger K."/>
        </authorList>
    </citation>
    <scope>NUCLEOTIDE SEQUENCE [LARGE SCALE GENOMIC DNA]</scope>
    <source>
        <strain evidence="16">cv. Landsberg erecta</strain>
    </source>
</reference>
<dbReference type="InterPro" id="IPR004837">
    <property type="entry name" value="NaCa_Exmemb"/>
</dbReference>
<keyword evidence="7 13" id="KW-1133">Transmembrane helix</keyword>
<keyword evidence="5 13" id="KW-0812">Transmembrane</keyword>
<dbReference type="Proteomes" id="UP000078284">
    <property type="component" value="Chromosome 1"/>
</dbReference>
<protein>
    <submittedName>
        <fullName evidence="15">CCX5</fullName>
    </submittedName>
</protein>
<feature type="transmembrane region" description="Helical" evidence="13">
    <location>
        <begin position="298"/>
        <end position="319"/>
    </location>
</feature>
<feature type="transmembrane region" description="Helical" evidence="13">
    <location>
        <begin position="89"/>
        <end position="108"/>
    </location>
</feature>
<keyword evidence="3" id="KW-0050">Antiport</keyword>
<dbReference type="Gene3D" id="1.20.1420.30">
    <property type="entry name" value="NCX, central ion-binding region"/>
    <property type="match status" value="1"/>
</dbReference>
<evidence type="ECO:0000256" key="5">
    <source>
        <dbReference type="ARBA" id="ARBA00022692"/>
    </source>
</evidence>
<organism evidence="15 16">
    <name type="scientific">Arabidopsis thaliana</name>
    <name type="common">Mouse-ear cress</name>
    <dbReference type="NCBI Taxonomy" id="3702"/>
    <lineage>
        <taxon>Eukaryota</taxon>
        <taxon>Viridiplantae</taxon>
        <taxon>Streptophyta</taxon>
        <taxon>Embryophyta</taxon>
        <taxon>Tracheophyta</taxon>
        <taxon>Spermatophyta</taxon>
        <taxon>Magnoliopsida</taxon>
        <taxon>eudicotyledons</taxon>
        <taxon>Gunneridae</taxon>
        <taxon>Pentapetalae</taxon>
        <taxon>rosids</taxon>
        <taxon>malvids</taxon>
        <taxon>Brassicales</taxon>
        <taxon>Brassicaceae</taxon>
        <taxon>Camelineae</taxon>
        <taxon>Arabidopsis</taxon>
    </lineage>
</organism>